<proteinExistence type="predicted"/>
<evidence type="ECO:0000256" key="1">
    <source>
        <dbReference type="SAM" id="MobiDB-lite"/>
    </source>
</evidence>
<sequence>MNYAKKKITTWQEEREAKRAAERQSQAIYDAIFEKFEACPQTDPQCSESGCSGWQRIDLGYYMACSHRRRRAFELQRKNMVEKDIHRAETRLANAFQEILKRKTEASTHKASKQMALFGEYQESDIESGKGGSQTSLISEDTLPSYRSPEEGTSKIARVH</sequence>
<comment type="caution">
    <text evidence="2">The sequence shown here is derived from an EMBL/GenBank/DDBJ whole genome shotgun (WGS) entry which is preliminary data.</text>
</comment>
<dbReference type="Proteomes" id="UP000629468">
    <property type="component" value="Unassembled WGS sequence"/>
</dbReference>
<name>A0A8H7F4Y4_AGABI</name>
<evidence type="ECO:0000313" key="3">
    <source>
        <dbReference type="Proteomes" id="UP000629468"/>
    </source>
</evidence>
<feature type="region of interest" description="Disordered" evidence="1">
    <location>
        <begin position="122"/>
        <end position="160"/>
    </location>
</feature>
<reference evidence="2 3" key="1">
    <citation type="journal article" name="Sci. Rep.">
        <title>Telomere-to-telomere assembled and centromere annotated genomes of the two main subspecies of the button mushroom Agaricus bisporus reveal especially polymorphic chromosome ends.</title>
        <authorList>
            <person name="Sonnenberg A.S.M."/>
            <person name="Sedaghat-Telgerd N."/>
            <person name="Lavrijssen B."/>
            <person name="Ohm R.A."/>
            <person name="Hendrickx P.M."/>
            <person name="Scholtmeijer K."/>
            <person name="Baars J.J.P."/>
            <person name="van Peer A."/>
        </authorList>
    </citation>
    <scope>NUCLEOTIDE SEQUENCE [LARGE SCALE GENOMIC DNA]</scope>
    <source>
        <strain evidence="2 3">H119_p4</strain>
    </source>
</reference>
<gene>
    <name evidence="2" type="ORF">Agabi119p4_3548</name>
</gene>
<organism evidence="2 3">
    <name type="scientific">Agaricus bisporus var. burnettii</name>
    <dbReference type="NCBI Taxonomy" id="192524"/>
    <lineage>
        <taxon>Eukaryota</taxon>
        <taxon>Fungi</taxon>
        <taxon>Dikarya</taxon>
        <taxon>Basidiomycota</taxon>
        <taxon>Agaricomycotina</taxon>
        <taxon>Agaricomycetes</taxon>
        <taxon>Agaricomycetidae</taxon>
        <taxon>Agaricales</taxon>
        <taxon>Agaricineae</taxon>
        <taxon>Agaricaceae</taxon>
        <taxon>Agaricus</taxon>
    </lineage>
</organism>
<dbReference type="EMBL" id="JABXXO010000005">
    <property type="protein sequence ID" value="KAF7777476.1"/>
    <property type="molecule type" value="Genomic_DNA"/>
</dbReference>
<accession>A0A8H7F4Y4</accession>
<evidence type="ECO:0000313" key="2">
    <source>
        <dbReference type="EMBL" id="KAF7777476.1"/>
    </source>
</evidence>
<dbReference type="AlphaFoldDB" id="A0A8H7F4Y4"/>
<protein>
    <submittedName>
        <fullName evidence="2">Uncharacterized protein</fullName>
    </submittedName>
</protein>